<protein>
    <recommendedName>
        <fullName evidence="1">U3 small nucleolar RNA-associated protein 15 C-terminal domain-containing protein</fullName>
    </recommendedName>
</protein>
<keyword evidence="3" id="KW-1185">Reference proteome</keyword>
<evidence type="ECO:0000313" key="3">
    <source>
        <dbReference type="Proteomes" id="UP000265618"/>
    </source>
</evidence>
<gene>
    <name evidence="2" type="ORF">KIPB_012766</name>
</gene>
<dbReference type="GO" id="GO:0006364">
    <property type="term" value="P:rRNA processing"/>
    <property type="evidence" value="ECO:0007669"/>
    <property type="project" value="InterPro"/>
</dbReference>
<dbReference type="InterPro" id="IPR018983">
    <property type="entry name" value="U3_snoRNA-assocProt_15_C"/>
</dbReference>
<dbReference type="AlphaFoldDB" id="A0A9K3GN93"/>
<sequence length="211" mass="22503">DVKRLLDGGAAKDQLTHDDDMGLIAQLGGGFDTGPLTKGHAWTGKAKEGDVIVTRGRKMKTTKLDNLLRRFQHTEALRMAIDMDHATLSACLGEVEQRGEGAWRMALACLSQAELAGIVTCTARCLSRPLIAPPLLRASTEIVSLCNGGGAEAEAEGDDDQIDPWGKGSEPGHVLRGALAELRSKLVKEVETGRELTHIQGMVRGLVEGSV</sequence>
<comment type="caution">
    <text evidence="2">The sequence shown here is derived from an EMBL/GenBank/DDBJ whole genome shotgun (WGS) entry which is preliminary data.</text>
</comment>
<feature type="domain" description="U3 small nucleolar RNA-associated protein 15 C-terminal" evidence="1">
    <location>
        <begin position="45"/>
        <end position="203"/>
    </location>
</feature>
<dbReference type="EMBL" id="BDIP01005766">
    <property type="protein sequence ID" value="GIQ90104.1"/>
    <property type="molecule type" value="Genomic_DNA"/>
</dbReference>
<proteinExistence type="predicted"/>
<name>A0A9K3GN93_9EUKA</name>
<reference evidence="2 3" key="1">
    <citation type="journal article" date="2018" name="PLoS ONE">
        <title>The draft genome of Kipferlia bialata reveals reductive genome evolution in fornicate parasites.</title>
        <authorList>
            <person name="Tanifuji G."/>
            <person name="Takabayashi S."/>
            <person name="Kume K."/>
            <person name="Takagi M."/>
            <person name="Nakayama T."/>
            <person name="Kamikawa R."/>
            <person name="Inagaki Y."/>
            <person name="Hashimoto T."/>
        </authorList>
    </citation>
    <scope>NUCLEOTIDE SEQUENCE [LARGE SCALE GENOMIC DNA]</scope>
    <source>
        <strain evidence="2">NY0173</strain>
    </source>
</reference>
<dbReference type="GO" id="GO:0005730">
    <property type="term" value="C:nucleolus"/>
    <property type="evidence" value="ECO:0007669"/>
    <property type="project" value="InterPro"/>
</dbReference>
<dbReference type="Proteomes" id="UP000265618">
    <property type="component" value="Unassembled WGS sequence"/>
</dbReference>
<dbReference type="Pfam" id="PF09384">
    <property type="entry name" value="UTP15_C"/>
    <property type="match status" value="1"/>
</dbReference>
<evidence type="ECO:0000259" key="1">
    <source>
        <dbReference type="Pfam" id="PF09384"/>
    </source>
</evidence>
<organism evidence="2 3">
    <name type="scientific">Kipferlia bialata</name>
    <dbReference type="NCBI Taxonomy" id="797122"/>
    <lineage>
        <taxon>Eukaryota</taxon>
        <taxon>Metamonada</taxon>
        <taxon>Carpediemonas-like organisms</taxon>
        <taxon>Kipferlia</taxon>
    </lineage>
</organism>
<evidence type="ECO:0000313" key="2">
    <source>
        <dbReference type="EMBL" id="GIQ90104.1"/>
    </source>
</evidence>
<dbReference type="OrthoDB" id="431715at2759"/>
<accession>A0A9K3GN93</accession>
<feature type="non-terminal residue" evidence="2">
    <location>
        <position position="211"/>
    </location>
</feature>